<proteinExistence type="predicted"/>
<accession>A0ABN8T1R4</accession>
<reference evidence="1 2" key="1">
    <citation type="submission" date="2022-05" db="EMBL/GenBank/DDBJ databases">
        <authorList>
            <consortium name="Genoscope - CEA"/>
            <person name="William W."/>
        </authorList>
    </citation>
    <scope>NUCLEOTIDE SEQUENCE [LARGE SCALE GENOMIC DNA]</scope>
</reference>
<dbReference type="SMART" id="SM00209">
    <property type="entry name" value="TSP1"/>
    <property type="match status" value="1"/>
</dbReference>
<organism evidence="1 2">
    <name type="scientific">Porites evermanni</name>
    <dbReference type="NCBI Taxonomy" id="104178"/>
    <lineage>
        <taxon>Eukaryota</taxon>
        <taxon>Metazoa</taxon>
        <taxon>Cnidaria</taxon>
        <taxon>Anthozoa</taxon>
        <taxon>Hexacorallia</taxon>
        <taxon>Scleractinia</taxon>
        <taxon>Fungiina</taxon>
        <taxon>Poritidae</taxon>
        <taxon>Porites</taxon>
    </lineage>
</organism>
<evidence type="ECO:0000313" key="1">
    <source>
        <dbReference type="EMBL" id="CAH3197408.1"/>
    </source>
</evidence>
<evidence type="ECO:0000313" key="2">
    <source>
        <dbReference type="Proteomes" id="UP001159427"/>
    </source>
</evidence>
<evidence type="ECO:0008006" key="3">
    <source>
        <dbReference type="Google" id="ProtNLM"/>
    </source>
</evidence>
<dbReference type="Pfam" id="PF00090">
    <property type="entry name" value="TSP_1"/>
    <property type="match status" value="1"/>
</dbReference>
<protein>
    <recommendedName>
        <fullName evidence="3">EGF-like domain-containing protein</fullName>
    </recommendedName>
</protein>
<sequence>HAGGRDKSLLQRNGCFGVEVGCNLKLGLGRKGRVFVLVFLKQQQCDLHWHYYGAPPTRALRARGAPLILQHIAFYHRNSDLHTLKDWYKARNTSRSIEFLSRISTCMFDGEMAILRVADTLSYYWTTWTECSQKCHIGTRTRSRTITQAATWGGDCPFHLSEIEVCGAVNCGCQHNCDPQTEHCSCLAGYTASGTLNTMH</sequence>
<comment type="caution">
    <text evidence="1">The sequence shown here is derived from an EMBL/GenBank/DDBJ whole genome shotgun (WGS) entry which is preliminary data.</text>
</comment>
<dbReference type="SUPFAM" id="SSF82895">
    <property type="entry name" value="TSP-1 type 1 repeat"/>
    <property type="match status" value="1"/>
</dbReference>
<dbReference type="InterPro" id="IPR036383">
    <property type="entry name" value="TSP1_rpt_sf"/>
</dbReference>
<name>A0ABN8T1R4_9CNID</name>
<feature type="non-terminal residue" evidence="1">
    <location>
        <position position="1"/>
    </location>
</feature>
<dbReference type="Proteomes" id="UP001159427">
    <property type="component" value="Unassembled WGS sequence"/>
</dbReference>
<dbReference type="PROSITE" id="PS50092">
    <property type="entry name" value="TSP1"/>
    <property type="match status" value="1"/>
</dbReference>
<dbReference type="InterPro" id="IPR000884">
    <property type="entry name" value="TSP1_rpt"/>
</dbReference>
<dbReference type="EMBL" id="CALNXI010005304">
    <property type="protein sequence ID" value="CAH3197408.1"/>
    <property type="molecule type" value="Genomic_DNA"/>
</dbReference>
<gene>
    <name evidence="1" type="ORF">PEVE_00034785</name>
</gene>
<dbReference type="Gene3D" id="2.20.100.10">
    <property type="entry name" value="Thrombospondin type-1 (TSP1) repeat"/>
    <property type="match status" value="1"/>
</dbReference>
<keyword evidence="2" id="KW-1185">Reference proteome</keyword>